<protein>
    <submittedName>
        <fullName evidence="1">Immunity protein Imm1</fullName>
    </submittedName>
</protein>
<gene>
    <name evidence="1" type="ORF">SAMN05660733_05949</name>
</gene>
<dbReference type="RefSeq" id="WP_030475504.1">
    <property type="nucleotide sequence ID" value="NZ_FWYC01000014.1"/>
</dbReference>
<evidence type="ECO:0000313" key="2">
    <source>
        <dbReference type="Proteomes" id="UP000192840"/>
    </source>
</evidence>
<dbReference type="InterPro" id="IPR025680">
    <property type="entry name" value="DddI"/>
</dbReference>
<reference evidence="2" key="1">
    <citation type="submission" date="2017-04" db="EMBL/GenBank/DDBJ databases">
        <authorList>
            <person name="Varghese N."/>
            <person name="Submissions S."/>
        </authorList>
    </citation>
    <scope>NUCLEOTIDE SEQUENCE [LARGE SCALE GENOMIC DNA]</scope>
    <source>
        <strain evidence="2">DSM 44073</strain>
    </source>
</reference>
<dbReference type="Pfam" id="PF14430">
    <property type="entry name" value="Imm1"/>
    <property type="match status" value="1"/>
</dbReference>
<proteinExistence type="predicted"/>
<dbReference type="OrthoDB" id="3694715at2"/>
<dbReference type="EMBL" id="FWYC01000014">
    <property type="protein sequence ID" value="SMD20616.1"/>
    <property type="molecule type" value="Genomic_DNA"/>
</dbReference>
<dbReference type="AlphaFoldDB" id="A0A1W2FG17"/>
<keyword evidence="2" id="KW-1185">Reference proteome</keyword>
<accession>A0A1W2FG17</accession>
<sequence length="151" mass="16886">MSYTLDVWYYTDTHDADEPVSVRSESDLERVLRELVEHEQPHPTQVSAPELPTRGLAEIPDRMFKIGVTQGGEVGAMLYFGPTAEGVEGIWMTRADEPAGDMPTLYRDVDSRREFPADAALPLSLVGKALREFQSTGVRPDCVQWQEADAF</sequence>
<dbReference type="eggNOG" id="ENOG5031WQJ">
    <property type="taxonomic scope" value="Bacteria"/>
</dbReference>
<dbReference type="Proteomes" id="UP000192840">
    <property type="component" value="Unassembled WGS sequence"/>
</dbReference>
<name>A0A1W2FG17_9PSEU</name>
<evidence type="ECO:0000313" key="1">
    <source>
        <dbReference type="EMBL" id="SMD20616.1"/>
    </source>
</evidence>
<dbReference type="STRING" id="40571.SAMN05660733_05949"/>
<organism evidence="1 2">
    <name type="scientific">Lentzea albidocapillata</name>
    <dbReference type="NCBI Taxonomy" id="40571"/>
    <lineage>
        <taxon>Bacteria</taxon>
        <taxon>Bacillati</taxon>
        <taxon>Actinomycetota</taxon>
        <taxon>Actinomycetes</taxon>
        <taxon>Pseudonocardiales</taxon>
        <taxon>Pseudonocardiaceae</taxon>
        <taxon>Lentzea</taxon>
    </lineage>
</organism>